<reference evidence="1 2" key="1">
    <citation type="submission" date="2022-01" db="EMBL/GenBank/DDBJ databases">
        <authorList>
            <person name="Xiong W."/>
            <person name="Schranz E."/>
        </authorList>
    </citation>
    <scope>NUCLEOTIDE SEQUENCE [LARGE SCALE GENOMIC DNA]</scope>
</reference>
<comment type="caution">
    <text evidence="1">The sequence shown here is derived from an EMBL/GenBank/DDBJ whole genome shotgun (WGS) entry which is preliminary data.</text>
</comment>
<gene>
    <name evidence="1" type="ORF">LVIROSA_LOCUS14691</name>
</gene>
<protein>
    <submittedName>
        <fullName evidence="1">Uncharacterized protein</fullName>
    </submittedName>
</protein>
<name>A0AAU9MLA4_9ASTR</name>
<keyword evidence="2" id="KW-1185">Reference proteome</keyword>
<accession>A0AAU9MLA4</accession>
<evidence type="ECO:0000313" key="2">
    <source>
        <dbReference type="Proteomes" id="UP001157418"/>
    </source>
</evidence>
<organism evidence="1 2">
    <name type="scientific">Lactuca virosa</name>
    <dbReference type="NCBI Taxonomy" id="75947"/>
    <lineage>
        <taxon>Eukaryota</taxon>
        <taxon>Viridiplantae</taxon>
        <taxon>Streptophyta</taxon>
        <taxon>Embryophyta</taxon>
        <taxon>Tracheophyta</taxon>
        <taxon>Spermatophyta</taxon>
        <taxon>Magnoliopsida</taxon>
        <taxon>eudicotyledons</taxon>
        <taxon>Gunneridae</taxon>
        <taxon>Pentapetalae</taxon>
        <taxon>asterids</taxon>
        <taxon>campanulids</taxon>
        <taxon>Asterales</taxon>
        <taxon>Asteraceae</taxon>
        <taxon>Cichorioideae</taxon>
        <taxon>Cichorieae</taxon>
        <taxon>Lactucinae</taxon>
        <taxon>Lactuca</taxon>
    </lineage>
</organism>
<evidence type="ECO:0000313" key="1">
    <source>
        <dbReference type="EMBL" id="CAH1427705.1"/>
    </source>
</evidence>
<sequence length="101" mass="11808">MVLQQFLIRVIKYVQHFIDILNYKFDEVLKRFEDTLEELKKQDPNVDAYDNLTKVVNVSFQKVFEKFGKLKDQVFLALKVGPSYAIGGEGTSGGWNKYFKH</sequence>
<dbReference type="Proteomes" id="UP001157418">
    <property type="component" value="Unassembled WGS sequence"/>
</dbReference>
<dbReference type="AlphaFoldDB" id="A0AAU9MLA4"/>
<proteinExistence type="predicted"/>
<dbReference type="EMBL" id="CAKMRJ010002223">
    <property type="protein sequence ID" value="CAH1427705.1"/>
    <property type="molecule type" value="Genomic_DNA"/>
</dbReference>